<feature type="transmembrane region" description="Helical" evidence="7">
    <location>
        <begin position="29"/>
        <end position="49"/>
    </location>
</feature>
<name>A0AAC9HLY5_9PSEU</name>
<evidence type="ECO:0000256" key="5">
    <source>
        <dbReference type="ARBA" id="ARBA00023139"/>
    </source>
</evidence>
<proteinExistence type="predicted"/>
<evidence type="ECO:0000256" key="7">
    <source>
        <dbReference type="SAM" id="Phobius"/>
    </source>
</evidence>
<keyword evidence="3" id="KW-0732">Signal</keyword>
<keyword evidence="4 7" id="KW-0472">Membrane</keyword>
<dbReference type="EMBL" id="CP014859">
    <property type="protein sequence ID" value="AOS61729.1"/>
    <property type="molecule type" value="Genomic_DNA"/>
</dbReference>
<sequence length="200" mass="21528">MAGDPVRTTNSILTNVALPKRRRARGLRAIALSAVLLAAPLLAGCGATTGEGDTVNDDRAVLLERPSIEQISERYEQMQEAITARLSDELGPWEWVNDENATSAGCAEFPNVGGESRALDRRHFKGNLPDESWNRAVEIVVEIGGEYGFGEPETVVDRPGDHEIVGRDPFGARYTFGTAANTLLTVITGCHLPEEAIDGA</sequence>
<dbReference type="Proteomes" id="UP000095210">
    <property type="component" value="Chromosome"/>
</dbReference>
<dbReference type="KEGG" id="ahm:TL08_04495"/>
<organism evidence="8 9">
    <name type="scientific">Actinoalloteichus hymeniacidonis</name>
    <dbReference type="NCBI Taxonomy" id="340345"/>
    <lineage>
        <taxon>Bacteria</taxon>
        <taxon>Bacillati</taxon>
        <taxon>Actinomycetota</taxon>
        <taxon>Actinomycetes</taxon>
        <taxon>Pseudonocardiales</taxon>
        <taxon>Pseudonocardiaceae</taxon>
        <taxon>Actinoalloteichus</taxon>
    </lineage>
</organism>
<evidence type="ECO:0000256" key="6">
    <source>
        <dbReference type="ARBA" id="ARBA00023288"/>
    </source>
</evidence>
<dbReference type="Pfam" id="PF16708">
    <property type="entry name" value="LppA"/>
    <property type="match status" value="1"/>
</dbReference>
<comment type="subcellular location">
    <subcellularLocation>
        <location evidence="1">Cell membrane</location>
        <topology evidence="1">Lipid-anchor</topology>
    </subcellularLocation>
</comment>
<accession>A0AAC9HLY5</accession>
<dbReference type="InterPro" id="IPR032018">
    <property type="entry name" value="LppA/LppB/LprP"/>
</dbReference>
<keyword evidence="6" id="KW-0449">Lipoprotein</keyword>
<keyword evidence="7" id="KW-0812">Transmembrane</keyword>
<evidence type="ECO:0000256" key="3">
    <source>
        <dbReference type="ARBA" id="ARBA00022729"/>
    </source>
</evidence>
<dbReference type="Gene3D" id="3.30.2030.20">
    <property type="match status" value="1"/>
</dbReference>
<dbReference type="GO" id="GO:0005886">
    <property type="term" value="C:plasma membrane"/>
    <property type="evidence" value="ECO:0007669"/>
    <property type="project" value="UniProtKB-SubCell"/>
</dbReference>
<evidence type="ECO:0000313" key="9">
    <source>
        <dbReference type="Proteomes" id="UP000095210"/>
    </source>
</evidence>
<evidence type="ECO:0000256" key="4">
    <source>
        <dbReference type="ARBA" id="ARBA00023136"/>
    </source>
</evidence>
<evidence type="ECO:0000256" key="2">
    <source>
        <dbReference type="ARBA" id="ARBA00022475"/>
    </source>
</evidence>
<evidence type="ECO:0000313" key="8">
    <source>
        <dbReference type="EMBL" id="AOS61729.1"/>
    </source>
</evidence>
<keyword evidence="2" id="KW-1003">Cell membrane</keyword>
<keyword evidence="5" id="KW-0564">Palmitate</keyword>
<keyword evidence="7" id="KW-1133">Transmembrane helix</keyword>
<keyword evidence="9" id="KW-1185">Reference proteome</keyword>
<reference evidence="9" key="1">
    <citation type="submission" date="2016-03" db="EMBL/GenBank/DDBJ databases">
        <title>Complete genome sequence of the type strain Actinoalloteichus hymeniacidonis DSM 45092.</title>
        <authorList>
            <person name="Schaffert L."/>
            <person name="Albersmeier A."/>
            <person name="Winkler A."/>
            <person name="Kalinowski J."/>
            <person name="Zotchev S."/>
            <person name="Ruckert C."/>
        </authorList>
    </citation>
    <scope>NUCLEOTIDE SEQUENCE [LARGE SCALE GENOMIC DNA]</scope>
    <source>
        <strain evidence="9">HPA177(T) (DSM 45092(T))</strain>
    </source>
</reference>
<dbReference type="AlphaFoldDB" id="A0AAC9HLY5"/>
<protein>
    <submittedName>
        <fullName evidence="8">Uncharacterized protein</fullName>
    </submittedName>
</protein>
<evidence type="ECO:0000256" key="1">
    <source>
        <dbReference type="ARBA" id="ARBA00004193"/>
    </source>
</evidence>
<gene>
    <name evidence="8" type="ORF">TL08_04495</name>
</gene>